<dbReference type="PANTHER" id="PTHR13298:SF11">
    <property type="entry name" value="RAPAMYCIN-INSENSITIVE COMPANION OF MTOR"/>
    <property type="match status" value="1"/>
</dbReference>
<organism evidence="3 4">
    <name type="scientific">Tritrichomonas foetus</name>
    <dbReference type="NCBI Taxonomy" id="1144522"/>
    <lineage>
        <taxon>Eukaryota</taxon>
        <taxon>Metamonada</taxon>
        <taxon>Parabasalia</taxon>
        <taxon>Tritrichomonadida</taxon>
        <taxon>Tritrichomonadidae</taxon>
        <taxon>Tritrichomonas</taxon>
    </lineage>
</organism>
<dbReference type="Pfam" id="PF14668">
    <property type="entry name" value="RICTOR_V"/>
    <property type="match status" value="1"/>
</dbReference>
<dbReference type="InterPro" id="IPR029452">
    <property type="entry name" value="RICTOR_V"/>
</dbReference>
<name>A0A1J4JB53_9EUKA</name>
<accession>A0A1J4JB53</accession>
<evidence type="ECO:0000313" key="3">
    <source>
        <dbReference type="EMBL" id="OHS95463.1"/>
    </source>
</evidence>
<dbReference type="SMART" id="SM01308">
    <property type="entry name" value="RICTOR_N"/>
    <property type="match status" value="1"/>
</dbReference>
<dbReference type="GO" id="GO:0038203">
    <property type="term" value="P:TORC2 signaling"/>
    <property type="evidence" value="ECO:0007669"/>
    <property type="project" value="TreeGrafter"/>
</dbReference>
<dbReference type="EMBL" id="MLAK01001244">
    <property type="protein sequence ID" value="OHS95463.1"/>
    <property type="molecule type" value="Genomic_DNA"/>
</dbReference>
<dbReference type="InterPro" id="IPR028268">
    <property type="entry name" value="Pianissimo_fam"/>
</dbReference>
<evidence type="ECO:0000259" key="1">
    <source>
        <dbReference type="SMART" id="SM01308"/>
    </source>
</evidence>
<keyword evidence="4" id="KW-1185">Reference proteome</keyword>
<dbReference type="InterPro" id="IPR028267">
    <property type="entry name" value="Pianissimo_N"/>
</dbReference>
<dbReference type="SMART" id="SM01310">
    <property type="entry name" value="RICTOR_V"/>
    <property type="match status" value="1"/>
</dbReference>
<feature type="domain" description="Rapamycin-insensitive companion of mTOR" evidence="2">
    <location>
        <begin position="704"/>
        <end position="778"/>
    </location>
</feature>
<dbReference type="GO" id="GO:0031932">
    <property type="term" value="C:TORC2 complex"/>
    <property type="evidence" value="ECO:0007669"/>
    <property type="project" value="InterPro"/>
</dbReference>
<sequence length="990" mass="112730">MLCVSHPLALALKQAYEGQYQPQQLIQILSSIEADLDQYDLSNIPLDFISSLIHNLYLVNNTSVRGYLLRLIASIENEAPTSIIEAFHFDKLIAFSFDHRLQEQQPKDEEKISAIRNVSLLLKIRKRIPESILRALIAYQTQNKGMKPLIITFLCESAMFNPQQLLSIPEIGQLIIDDLIEKGNSNVCGLINYAIEKGHKYVHQKSLIPHLITPFATFQPTENLNDLENPINAVCNILQTWPGLLHCGFRLGLIKDLINCLPHNLDAIVLIFKKLLVLDNQTTIFDSYSGLLLFGMTKYGLINKLHTVAQTNVATSSFLNSLLPFLTMDENSVDLMPTASHTSKLLKQKSDSMAFHLSRNDPKAQSITTVKEFTLESNILKWNWGGILKLLTVILPHNEIEAKMPESIALYRKLLGYYASDDFISKTSTDTKESLIALIRILTSGHCSSDDLYNNKNFAAKLKKAAEKINQNEEPLWSLYKSMTILMKTENGTKYLQRYKIADTLKAIGESCTDTNLVTEVLDHIDIIEDNCIGKQIVISLLNSSNQEIHKIAVNKIKSYQNTSINFPVDVFQKVVIPYTKEANASENSLKLFVDLVTHDSKCLDIAVVNKELFTLIQNSSRFVYSLLFSRDIGFEIGNIEYELNWWLECGIDKYVKEYDKALLEHSVIPPHLFGQLCKTEKGRVIAETHLKSIRDRMDTKKKLVESRGAMLALAHYGSIPSTNVTKSLAKIKVLEKMFKYAISSTSLMYKGTFLAALSMMTQSRYLSDKLEEYSWQIFRFGSHTAVLPFDLFDFIGYLEPASMTLQQFSNSFHSNIMLNETDDKKNDLEKIIKSLLQLSSPITQKQARADLQQIFQTKSDLFIKPELALTAHEMLSKFTINPDNRFIISKLFFKTPLVKYESPEIDQEAFAIIKSKLFHVLETINPITISDVVLKKYPLKELKTAKIYKNCPEVYLSDEDFKLATGKERKDFYNLSEEEMNKIRESILS</sequence>
<dbReference type="VEuPathDB" id="TrichDB:TRFO_38445"/>
<reference evidence="3" key="1">
    <citation type="submission" date="2016-10" db="EMBL/GenBank/DDBJ databases">
        <authorList>
            <person name="Benchimol M."/>
            <person name="Almeida L.G."/>
            <person name="Vasconcelos A.T."/>
            <person name="Perreira-Neves A."/>
            <person name="Rosa I.A."/>
            <person name="Tasca T."/>
            <person name="Bogo M.R."/>
            <person name="de Souza W."/>
        </authorList>
    </citation>
    <scope>NUCLEOTIDE SEQUENCE [LARGE SCALE GENOMIC DNA]</scope>
    <source>
        <strain evidence="3">K</strain>
    </source>
</reference>
<protein>
    <submittedName>
        <fullName evidence="3">Uncharacterized protein</fullName>
    </submittedName>
</protein>
<proteinExistence type="predicted"/>
<comment type="caution">
    <text evidence="3">The sequence shown here is derived from an EMBL/GenBank/DDBJ whole genome shotgun (WGS) entry which is preliminary data.</text>
</comment>
<evidence type="ECO:0000259" key="2">
    <source>
        <dbReference type="SMART" id="SM01310"/>
    </source>
</evidence>
<dbReference type="Proteomes" id="UP000179807">
    <property type="component" value="Unassembled WGS sequence"/>
</dbReference>
<dbReference type="GeneID" id="94846745"/>
<feature type="domain" description="Rapamycin-insensitive companion of mTOR N-terminal" evidence="1">
    <location>
        <begin position="26"/>
        <end position="324"/>
    </location>
</feature>
<dbReference type="AlphaFoldDB" id="A0A1J4JB53"/>
<gene>
    <name evidence="3" type="ORF">TRFO_38445</name>
</gene>
<dbReference type="PANTHER" id="PTHR13298">
    <property type="entry name" value="CYTOSOLIC REGULATOR PIANISSIMO"/>
    <property type="match status" value="1"/>
</dbReference>
<evidence type="ECO:0000313" key="4">
    <source>
        <dbReference type="Proteomes" id="UP000179807"/>
    </source>
</evidence>
<dbReference type="SMART" id="SM01303">
    <property type="entry name" value="RasGEF_N_2"/>
    <property type="match status" value="1"/>
</dbReference>
<dbReference type="OrthoDB" id="271111at2759"/>
<dbReference type="RefSeq" id="XP_068348600.1">
    <property type="nucleotide sequence ID" value="XM_068512041.1"/>
</dbReference>